<protein>
    <submittedName>
        <fullName evidence="9">Spore germination protein KB</fullName>
    </submittedName>
</protein>
<comment type="caution">
    <text evidence="9">The sequence shown here is derived from an EMBL/GenBank/DDBJ whole genome shotgun (WGS) entry which is preliminary data.</text>
</comment>
<keyword evidence="10" id="KW-1185">Reference proteome</keyword>
<feature type="transmembrane region" description="Helical" evidence="8">
    <location>
        <begin position="85"/>
        <end position="103"/>
    </location>
</feature>
<comment type="similarity">
    <text evidence="2">Belongs to the amino acid-polyamine-organocation (APC) superfamily. Spore germination protein (SGP) (TC 2.A.3.9) family.</text>
</comment>
<keyword evidence="5 8" id="KW-0812">Transmembrane</keyword>
<keyword evidence="7 8" id="KW-0472">Membrane</keyword>
<feature type="transmembrane region" description="Helical" evidence="8">
    <location>
        <begin position="123"/>
        <end position="142"/>
    </location>
</feature>
<feature type="transmembrane region" description="Helical" evidence="8">
    <location>
        <begin position="188"/>
        <end position="211"/>
    </location>
</feature>
<proteinExistence type="inferred from homology"/>
<dbReference type="PANTHER" id="PTHR34975">
    <property type="entry name" value="SPORE GERMINATION PROTEIN A2"/>
    <property type="match status" value="1"/>
</dbReference>
<dbReference type="NCBIfam" id="TIGR00912">
    <property type="entry name" value="2A0309"/>
    <property type="match status" value="1"/>
</dbReference>
<keyword evidence="4" id="KW-0309">Germination</keyword>
<evidence type="ECO:0000256" key="5">
    <source>
        <dbReference type="ARBA" id="ARBA00022692"/>
    </source>
</evidence>
<dbReference type="InterPro" id="IPR004761">
    <property type="entry name" value="Spore_GerAB"/>
</dbReference>
<dbReference type="Gene3D" id="1.20.1740.10">
    <property type="entry name" value="Amino acid/polyamine transporter I"/>
    <property type="match status" value="1"/>
</dbReference>
<dbReference type="PANTHER" id="PTHR34975:SF2">
    <property type="entry name" value="SPORE GERMINATION PROTEIN A2"/>
    <property type="match status" value="1"/>
</dbReference>
<evidence type="ECO:0000313" key="9">
    <source>
        <dbReference type="EMBL" id="MDT3427737.1"/>
    </source>
</evidence>
<feature type="transmembrane region" description="Helical" evidence="8">
    <location>
        <begin position="276"/>
        <end position="298"/>
    </location>
</feature>
<accession>A0ABU3HA80</accession>
<keyword evidence="6 8" id="KW-1133">Transmembrane helix</keyword>
<sequence>MRASVQPSDKISGYQISLLFFTFIVSTLILSVPGIMVAFAKQNAWLSILPASLTGLVNIYVLTTLSKRYPGRSIMQYLTAICGKWAGKAVGAFFTYYLFFFISSTVNEHARFLNNVLLMNTPSLVLIITLLLLCGFAVLAGVETIGRCNEVIVLIIVMMLIPIFVFSIRDGDFARLSPVLAEGLVPVIKGAIVPSAWMSQFFFLGWFLPHLNEKPQQIRKKLLAALIGIVVLIMAIDALTIMMFGPITPRMNFAFLNVIKYTGIIGPLERLEAIAIMIWILGIFIKVSMLLYMFCISAAQLLGTNNHRRTIVPITLLSIVGSVWIFKNAAEFQGWITYTYPILALFTQSFLPLLLLAIDTIKARLLSH</sequence>
<evidence type="ECO:0000256" key="4">
    <source>
        <dbReference type="ARBA" id="ARBA00022544"/>
    </source>
</evidence>
<dbReference type="EMBL" id="JAUSUY010000014">
    <property type="protein sequence ID" value="MDT3427737.1"/>
    <property type="molecule type" value="Genomic_DNA"/>
</dbReference>
<evidence type="ECO:0000256" key="8">
    <source>
        <dbReference type="SAM" id="Phobius"/>
    </source>
</evidence>
<feature type="transmembrane region" description="Helical" evidence="8">
    <location>
        <begin position="12"/>
        <end position="39"/>
    </location>
</feature>
<feature type="transmembrane region" description="Helical" evidence="8">
    <location>
        <begin position="223"/>
        <end position="247"/>
    </location>
</feature>
<gene>
    <name evidence="9" type="ORF">J2Z22_003313</name>
</gene>
<feature type="transmembrane region" description="Helical" evidence="8">
    <location>
        <begin position="151"/>
        <end position="168"/>
    </location>
</feature>
<organism evidence="9 10">
    <name type="scientific">Paenibacillus forsythiae</name>
    <dbReference type="NCBI Taxonomy" id="365616"/>
    <lineage>
        <taxon>Bacteria</taxon>
        <taxon>Bacillati</taxon>
        <taxon>Bacillota</taxon>
        <taxon>Bacilli</taxon>
        <taxon>Bacillales</taxon>
        <taxon>Paenibacillaceae</taxon>
        <taxon>Paenibacillus</taxon>
    </lineage>
</organism>
<feature type="transmembrane region" description="Helical" evidence="8">
    <location>
        <begin position="338"/>
        <end position="358"/>
    </location>
</feature>
<dbReference type="Proteomes" id="UP001248709">
    <property type="component" value="Unassembled WGS sequence"/>
</dbReference>
<evidence type="ECO:0000256" key="7">
    <source>
        <dbReference type="ARBA" id="ARBA00023136"/>
    </source>
</evidence>
<name>A0ABU3HA80_9BACL</name>
<feature type="transmembrane region" description="Helical" evidence="8">
    <location>
        <begin position="310"/>
        <end position="326"/>
    </location>
</feature>
<comment type="subcellular location">
    <subcellularLocation>
        <location evidence="1">Membrane</location>
        <topology evidence="1">Multi-pass membrane protein</topology>
    </subcellularLocation>
</comment>
<feature type="transmembrane region" description="Helical" evidence="8">
    <location>
        <begin position="45"/>
        <end position="65"/>
    </location>
</feature>
<reference evidence="9 10" key="1">
    <citation type="submission" date="2023-07" db="EMBL/GenBank/DDBJ databases">
        <title>Genomic Encyclopedia of Type Strains, Phase IV (KMG-IV): sequencing the most valuable type-strain genomes for metagenomic binning, comparative biology and taxonomic classification.</title>
        <authorList>
            <person name="Goeker M."/>
        </authorList>
    </citation>
    <scope>NUCLEOTIDE SEQUENCE [LARGE SCALE GENOMIC DNA]</scope>
    <source>
        <strain evidence="9 10">T98</strain>
    </source>
</reference>
<evidence type="ECO:0000256" key="3">
    <source>
        <dbReference type="ARBA" id="ARBA00022448"/>
    </source>
</evidence>
<keyword evidence="3" id="KW-0813">Transport</keyword>
<evidence type="ECO:0000256" key="1">
    <source>
        <dbReference type="ARBA" id="ARBA00004141"/>
    </source>
</evidence>
<dbReference type="Pfam" id="PF03845">
    <property type="entry name" value="Spore_permease"/>
    <property type="match status" value="1"/>
</dbReference>
<evidence type="ECO:0000313" key="10">
    <source>
        <dbReference type="Proteomes" id="UP001248709"/>
    </source>
</evidence>
<dbReference type="RefSeq" id="WP_084463080.1">
    <property type="nucleotide sequence ID" value="NZ_JAUSUY010000014.1"/>
</dbReference>
<evidence type="ECO:0000256" key="2">
    <source>
        <dbReference type="ARBA" id="ARBA00007998"/>
    </source>
</evidence>
<evidence type="ECO:0000256" key="6">
    <source>
        <dbReference type="ARBA" id="ARBA00022989"/>
    </source>
</evidence>